<dbReference type="Gene3D" id="3.20.20.80">
    <property type="entry name" value="Glycosidases"/>
    <property type="match status" value="1"/>
</dbReference>
<dbReference type="RefSeq" id="WP_005071809.1">
    <property type="nucleotide sequence ID" value="NZ_AP024798.1"/>
</dbReference>
<evidence type="ECO:0000313" key="2">
    <source>
        <dbReference type="Proteomes" id="UP000660083"/>
    </source>
</evidence>
<accession>A0A429J100</accession>
<dbReference type="GO" id="GO:0016787">
    <property type="term" value="F:hydrolase activity"/>
    <property type="evidence" value="ECO:0007669"/>
    <property type="project" value="UniProtKB-KW"/>
</dbReference>
<dbReference type="PANTHER" id="PTHR41244:SF1">
    <property type="entry name" value="GLYCOSYLTRANSFERASE"/>
    <property type="match status" value="1"/>
</dbReference>
<dbReference type="EMBL" id="JAEFCT010000007">
    <property type="protein sequence ID" value="MBK1444732.1"/>
    <property type="molecule type" value="Genomic_DNA"/>
</dbReference>
<dbReference type="CDD" id="cd11579">
    <property type="entry name" value="Glyco_tran_WbsX"/>
    <property type="match status" value="1"/>
</dbReference>
<reference evidence="1" key="1">
    <citation type="submission" date="2020-12" db="EMBL/GenBank/DDBJ databases">
        <authorList>
            <person name="Chopjitt P."/>
        </authorList>
    </citation>
    <scope>NUCLEOTIDE SEQUENCE</scope>
    <source>
        <strain evidence="1">AP1</strain>
    </source>
</reference>
<dbReference type="PANTHER" id="PTHR41244">
    <property type="entry name" value="RHAMNAN SYNTHESIS F"/>
    <property type="match status" value="1"/>
</dbReference>
<dbReference type="Pfam" id="PF14307">
    <property type="entry name" value="Glyco_tran_WbsX"/>
    <property type="match status" value="1"/>
</dbReference>
<dbReference type="AlphaFoldDB" id="A0A429J100"/>
<gene>
    <name evidence="1" type="ORF">JDA50_09850</name>
</gene>
<proteinExistence type="predicted"/>
<comment type="caution">
    <text evidence="1">The sequence shown here is derived from an EMBL/GenBank/DDBJ whole genome shotgun (WGS) entry which is preliminary data.</text>
</comment>
<protein>
    <submittedName>
        <fullName evidence="1">Glycoside hydrolase family 99-like domain-containing protein</fullName>
    </submittedName>
</protein>
<organism evidence="1 2">
    <name type="scientific">Acinetobacter pittii</name>
    <name type="common">Acinetobacter genomosp. 3</name>
    <dbReference type="NCBI Taxonomy" id="48296"/>
    <lineage>
        <taxon>Bacteria</taxon>
        <taxon>Pseudomonadati</taxon>
        <taxon>Pseudomonadota</taxon>
        <taxon>Gammaproteobacteria</taxon>
        <taxon>Moraxellales</taxon>
        <taxon>Moraxellaceae</taxon>
        <taxon>Acinetobacter</taxon>
        <taxon>Acinetobacter calcoaceticus/baumannii complex</taxon>
    </lineage>
</organism>
<sequence>MKKIVLSYYLPQFHEVEENNLWWGKGFTEWTKINQAVAYSKFHEIRKPVQPLGQYNLLDKNIIEKQYGIANEHGIDGFLIWNYWFGKGEKLLEKPLELILKENINVKYCLAWANHSWLNKTKGILLKEQKYLGKEDYIEYFNYLLPFFKNKNYIKKDNKPVFLIFRPQDIPDLNDFMSIFDELARKNELAGVHWIAENTDRDAEYVDKFDGFLNSGKFLNLRRYKTLTFIKEKINNFTKGRFKLGPFFYSYKRMMMLEKNLKNSSGEIPVIFSGWDTSIRHATNGIVLNEFDSQVFNEHVSHNLNFESDFLIVKSWNEWAEGNLLEPDSIYGFTMLKVMKEALRKYD</sequence>
<dbReference type="InterPro" id="IPR032719">
    <property type="entry name" value="WbsX"/>
</dbReference>
<evidence type="ECO:0000313" key="1">
    <source>
        <dbReference type="EMBL" id="MBK1444732.1"/>
    </source>
</evidence>
<keyword evidence="1" id="KW-0378">Hydrolase</keyword>
<name>A0A429J100_ACIPI</name>
<dbReference type="Proteomes" id="UP000660083">
    <property type="component" value="Unassembled WGS sequence"/>
</dbReference>